<evidence type="ECO:0000313" key="2">
    <source>
        <dbReference type="Proteomes" id="UP000765509"/>
    </source>
</evidence>
<dbReference type="AlphaFoldDB" id="A0A9Q3D3P3"/>
<organism evidence="1 2">
    <name type="scientific">Austropuccinia psidii MF-1</name>
    <dbReference type="NCBI Taxonomy" id="1389203"/>
    <lineage>
        <taxon>Eukaryota</taxon>
        <taxon>Fungi</taxon>
        <taxon>Dikarya</taxon>
        <taxon>Basidiomycota</taxon>
        <taxon>Pucciniomycotina</taxon>
        <taxon>Pucciniomycetes</taxon>
        <taxon>Pucciniales</taxon>
        <taxon>Sphaerophragmiaceae</taxon>
        <taxon>Austropuccinia</taxon>
    </lineage>
</organism>
<dbReference type="EMBL" id="AVOT02013564">
    <property type="protein sequence ID" value="MBW0496336.1"/>
    <property type="molecule type" value="Genomic_DNA"/>
</dbReference>
<protein>
    <submittedName>
        <fullName evidence="1">Uncharacterized protein</fullName>
    </submittedName>
</protein>
<dbReference type="Proteomes" id="UP000765509">
    <property type="component" value="Unassembled WGS sequence"/>
</dbReference>
<evidence type="ECO:0000313" key="1">
    <source>
        <dbReference type="EMBL" id="MBW0496336.1"/>
    </source>
</evidence>
<proteinExistence type="predicted"/>
<sequence>MHRHVLIFMCHEAYVRWSASLSATEFARAISSATPFSSCPMVDRDIKELVYNLTPGSLNAGAMLVYQEKSIATDDFVVHDCRNSLLLVERYEGGIEMGSRVLLVNAKFRKQPIQLPQLSNGPFKCLWGYHHFLTSLMYSCSLSWPSPCHFTNNHLRFRVEVPRFILRHWALSPSVNPQSAYRQYFLS</sequence>
<accession>A0A9Q3D3P3</accession>
<gene>
    <name evidence="1" type="ORF">O181_036051</name>
</gene>
<keyword evidence="2" id="KW-1185">Reference proteome</keyword>
<reference evidence="1" key="1">
    <citation type="submission" date="2021-03" db="EMBL/GenBank/DDBJ databases">
        <title>Draft genome sequence of rust myrtle Austropuccinia psidii MF-1, a brazilian biotype.</title>
        <authorList>
            <person name="Quecine M.C."/>
            <person name="Pachon D.M.R."/>
            <person name="Bonatelli M.L."/>
            <person name="Correr F.H."/>
            <person name="Franceschini L.M."/>
            <person name="Leite T.F."/>
            <person name="Margarido G.R.A."/>
            <person name="Almeida C.A."/>
            <person name="Ferrarezi J.A."/>
            <person name="Labate C.A."/>
        </authorList>
    </citation>
    <scope>NUCLEOTIDE SEQUENCE</scope>
    <source>
        <strain evidence="1">MF-1</strain>
    </source>
</reference>
<comment type="caution">
    <text evidence="1">The sequence shown here is derived from an EMBL/GenBank/DDBJ whole genome shotgun (WGS) entry which is preliminary data.</text>
</comment>
<name>A0A9Q3D3P3_9BASI</name>